<organism evidence="2 5">
    <name type="scientific">Burkholderia gladioli</name>
    <name type="common">Pseudomonas marginata</name>
    <name type="synonym">Phytomonas marginata</name>
    <dbReference type="NCBI Taxonomy" id="28095"/>
    <lineage>
        <taxon>Bacteria</taxon>
        <taxon>Pseudomonadati</taxon>
        <taxon>Pseudomonadota</taxon>
        <taxon>Betaproteobacteria</taxon>
        <taxon>Burkholderiales</taxon>
        <taxon>Burkholderiaceae</taxon>
        <taxon>Burkholderia</taxon>
    </lineage>
</organism>
<evidence type="ECO:0000313" key="5">
    <source>
        <dbReference type="Proteomes" id="UP000220629"/>
    </source>
</evidence>
<reference evidence="1 4" key="1">
    <citation type="submission" date="2014-04" db="EMBL/GenBank/DDBJ databases">
        <authorList>
            <person name="Bishop-Lilly K.A."/>
            <person name="Broomall S.M."/>
            <person name="Chain P.S."/>
            <person name="Chertkov O."/>
            <person name="Coyne S.R."/>
            <person name="Daligault H.E."/>
            <person name="Davenport K.W."/>
            <person name="Erkkila T."/>
            <person name="Frey K.G."/>
            <person name="Gibbons H.S."/>
            <person name="Gu W."/>
            <person name="Jaissle J."/>
            <person name="Johnson S.L."/>
            <person name="Koroleva G.I."/>
            <person name="Ladner J.T."/>
            <person name="Lo C.-C."/>
            <person name="Minogue T.D."/>
            <person name="Munk C."/>
            <person name="Palacios G.F."/>
            <person name="Redden C.L."/>
            <person name="Rosenzweig C.N."/>
            <person name="Scholz M.B."/>
            <person name="Teshima H."/>
            <person name="Xu Y."/>
        </authorList>
    </citation>
    <scope>NUCLEOTIDE SEQUENCE [LARGE SCALE GENOMIC DNA]</scope>
    <source>
        <strain evidence="1">Gladioli</strain>
        <strain evidence="4">gladioli</strain>
    </source>
</reference>
<dbReference type="GeneID" id="66462800"/>
<evidence type="ECO:0000313" key="3">
    <source>
        <dbReference type="EMBL" id="UWX74320.1"/>
    </source>
</evidence>
<dbReference type="OrthoDB" id="9009213at2"/>
<protein>
    <submittedName>
        <fullName evidence="2">Uncharacterized protein</fullName>
    </submittedName>
</protein>
<gene>
    <name evidence="2" type="ORF">CRM94_00340</name>
    <name evidence="1" type="ORF">DM48_1452</name>
    <name evidence="3" type="ORF">NYZ96_22590</name>
</gene>
<evidence type="ECO:0000313" key="4">
    <source>
        <dbReference type="Proteomes" id="UP000029590"/>
    </source>
</evidence>
<accession>A0A095HN91</accession>
<sequence>MSIDYRGFRVTTDVSPDDTGMQWRYSAKIDPVDDSYRDAKLPPVEGTVSRLKIDVLMVMSMVEQLAKDMIEEWHKKQ</sequence>
<dbReference type="Proteomes" id="UP001059745">
    <property type="component" value="Chromosome 2"/>
</dbReference>
<proteinExistence type="predicted"/>
<dbReference type="EMBL" id="PDDY01000001">
    <property type="protein sequence ID" value="PEH40745.1"/>
    <property type="molecule type" value="Genomic_DNA"/>
</dbReference>
<dbReference type="AlphaFoldDB" id="A0A095HN91"/>
<dbReference type="RefSeq" id="WP_025101610.1">
    <property type="nucleotide sequence ID" value="NZ_CADEPO010000015.1"/>
</dbReference>
<evidence type="ECO:0000313" key="1">
    <source>
        <dbReference type="EMBL" id="KGC15034.1"/>
    </source>
</evidence>
<reference evidence="5" key="2">
    <citation type="submission" date="2017-09" db="EMBL/GenBank/DDBJ databases">
        <title>FDA dAtabase for Regulatory Grade micrObial Sequences (FDA-ARGOS): Supporting development and validation of Infectious Disease Dx tests.</title>
        <authorList>
            <person name="Minogue T."/>
            <person name="Wolcott M."/>
            <person name="Wasieloski L."/>
            <person name="Aguilar W."/>
            <person name="Moore D."/>
            <person name="Tallon L."/>
            <person name="Sadzewicz L."/>
            <person name="Ott S."/>
            <person name="Zhao X."/>
            <person name="Nagaraj S."/>
            <person name="Vavikolanu K."/>
            <person name="Aluvathingal J."/>
            <person name="Nadendla S."/>
            <person name="Sichtig H."/>
        </authorList>
    </citation>
    <scope>NUCLEOTIDE SEQUENCE [LARGE SCALE GENOMIC DNA]</scope>
    <source>
        <strain evidence="5">FDAARGOS_390</strain>
    </source>
</reference>
<evidence type="ECO:0000313" key="2">
    <source>
        <dbReference type="EMBL" id="PEH40745.1"/>
    </source>
</evidence>
<reference evidence="3" key="4">
    <citation type="submission" date="2022-09" db="EMBL/GenBank/DDBJ databases">
        <title>Genomic of Burkholderia gladioli.</title>
        <authorList>
            <person name="Wu H."/>
        </authorList>
    </citation>
    <scope>NUCLEOTIDE SEQUENCE</scope>
    <source>
        <strain evidence="3">ZN-S4</strain>
    </source>
</reference>
<dbReference type="EMBL" id="JPGG01000016">
    <property type="protein sequence ID" value="KGC15034.1"/>
    <property type="molecule type" value="Genomic_DNA"/>
</dbReference>
<dbReference type="KEGG" id="bgo:BM43_6313"/>
<reference evidence="2" key="3">
    <citation type="submission" date="2017-09" db="EMBL/GenBank/DDBJ databases">
        <title>FDA dAtabase for Regulatory Grade micrObial Sequences (FDA-ARGOS): Supporting development and validation of Infectious Disease Dx tests.</title>
        <authorList>
            <person name="Minogue T."/>
            <person name="Wolcott M."/>
            <person name="Wasieloski L."/>
            <person name="Aguilar W."/>
            <person name="Moore D."/>
            <person name="Tallon L.J."/>
            <person name="Sadzewicz L."/>
            <person name="Ott S."/>
            <person name="Zhao X."/>
            <person name="Nagaraj S."/>
            <person name="Vavikolanu K."/>
            <person name="Aluvathingal J."/>
            <person name="Nadendla S."/>
            <person name="Sichtig H."/>
        </authorList>
    </citation>
    <scope>NUCLEOTIDE SEQUENCE</scope>
    <source>
        <strain evidence="2">FDAARGOS_390</strain>
    </source>
</reference>
<dbReference type="Proteomes" id="UP000029590">
    <property type="component" value="Unassembled WGS sequence"/>
</dbReference>
<name>A0A095HN91_BURGA</name>
<dbReference type="Proteomes" id="UP000220629">
    <property type="component" value="Unassembled WGS sequence"/>
</dbReference>
<accession>A0A0D5DGC0</accession>
<dbReference type="EMBL" id="CP104215">
    <property type="protein sequence ID" value="UWX74320.1"/>
    <property type="molecule type" value="Genomic_DNA"/>
</dbReference>